<organism evidence="4 5">
    <name type="scientific">Heterodera trifolii</name>
    <dbReference type="NCBI Taxonomy" id="157864"/>
    <lineage>
        <taxon>Eukaryota</taxon>
        <taxon>Metazoa</taxon>
        <taxon>Ecdysozoa</taxon>
        <taxon>Nematoda</taxon>
        <taxon>Chromadorea</taxon>
        <taxon>Rhabditida</taxon>
        <taxon>Tylenchina</taxon>
        <taxon>Tylenchomorpha</taxon>
        <taxon>Tylenchoidea</taxon>
        <taxon>Heteroderidae</taxon>
        <taxon>Heteroderinae</taxon>
        <taxon>Heterodera</taxon>
    </lineage>
</organism>
<feature type="repeat" description="ANK" evidence="3">
    <location>
        <begin position="50"/>
        <end position="85"/>
    </location>
</feature>
<feature type="repeat" description="ANK" evidence="3">
    <location>
        <begin position="155"/>
        <end position="179"/>
    </location>
</feature>
<dbReference type="InterPro" id="IPR002110">
    <property type="entry name" value="Ankyrin_rpt"/>
</dbReference>
<gene>
    <name evidence="4" type="ORF">niasHT_002911</name>
</gene>
<dbReference type="PANTHER" id="PTHR24123">
    <property type="entry name" value="ANKYRIN REPEAT-CONTAINING"/>
    <property type="match status" value="1"/>
</dbReference>
<dbReference type="SMART" id="SM00248">
    <property type="entry name" value="ANK"/>
    <property type="match status" value="6"/>
</dbReference>
<evidence type="ECO:0008006" key="6">
    <source>
        <dbReference type="Google" id="ProtNLM"/>
    </source>
</evidence>
<comment type="caution">
    <text evidence="4">The sequence shown here is derived from an EMBL/GenBank/DDBJ whole genome shotgun (WGS) entry which is preliminary data.</text>
</comment>
<evidence type="ECO:0000256" key="1">
    <source>
        <dbReference type="ARBA" id="ARBA00022737"/>
    </source>
</evidence>
<sequence>MVENVKMEAGIDAEDNDGNTLLMLAVMNQHTQIVRYFISKGARVDLTNKDGMCALHYCAGFDSDDGFELCKLLVDNGANANQIDGIDHGITPLHIACGQGALKNVKFFVEQCGGDIELANSYGYSAIFYAVMEEQFDVVQYLVSKGTRIDQTNHKGRSPLIAACLFGHLQIVKFLVENGGADIEIVASDGLTAVRAAIIKNRVEILEYLLEKGARTNYLLIKLAFPI</sequence>
<dbReference type="Proteomes" id="UP001620626">
    <property type="component" value="Unassembled WGS sequence"/>
</dbReference>
<dbReference type="Pfam" id="PF12796">
    <property type="entry name" value="Ank_2"/>
    <property type="match status" value="1"/>
</dbReference>
<dbReference type="Gene3D" id="1.25.40.20">
    <property type="entry name" value="Ankyrin repeat-containing domain"/>
    <property type="match status" value="2"/>
</dbReference>
<accession>A0ABD2LPZ2</accession>
<feature type="repeat" description="ANK" evidence="3">
    <location>
        <begin position="88"/>
        <end position="121"/>
    </location>
</feature>
<dbReference type="InterPro" id="IPR036770">
    <property type="entry name" value="Ankyrin_rpt-contain_sf"/>
</dbReference>
<proteinExistence type="predicted"/>
<evidence type="ECO:0000313" key="4">
    <source>
        <dbReference type="EMBL" id="KAL3116952.1"/>
    </source>
</evidence>
<keyword evidence="2 3" id="KW-0040">ANK repeat</keyword>
<feature type="repeat" description="ANK" evidence="3">
    <location>
        <begin position="189"/>
        <end position="217"/>
    </location>
</feature>
<evidence type="ECO:0000256" key="2">
    <source>
        <dbReference type="ARBA" id="ARBA00023043"/>
    </source>
</evidence>
<dbReference type="AlphaFoldDB" id="A0ABD2LPZ2"/>
<dbReference type="SUPFAM" id="SSF48403">
    <property type="entry name" value="Ankyrin repeat"/>
    <property type="match status" value="1"/>
</dbReference>
<evidence type="ECO:0000313" key="5">
    <source>
        <dbReference type="Proteomes" id="UP001620626"/>
    </source>
</evidence>
<reference evidence="4 5" key="1">
    <citation type="submission" date="2024-10" db="EMBL/GenBank/DDBJ databases">
        <authorList>
            <person name="Kim D."/>
        </authorList>
    </citation>
    <scope>NUCLEOTIDE SEQUENCE [LARGE SCALE GENOMIC DNA]</scope>
    <source>
        <strain evidence="4">BH-2024</strain>
    </source>
</reference>
<keyword evidence="1" id="KW-0677">Repeat</keyword>
<keyword evidence="5" id="KW-1185">Reference proteome</keyword>
<protein>
    <recommendedName>
        <fullName evidence="6">Ankyrin repeat protein</fullName>
    </recommendedName>
</protein>
<dbReference type="InterPro" id="IPR051165">
    <property type="entry name" value="Multifunctional_ANK_Repeat"/>
</dbReference>
<dbReference type="PROSITE" id="PS50297">
    <property type="entry name" value="ANK_REP_REGION"/>
    <property type="match status" value="3"/>
</dbReference>
<dbReference type="PANTHER" id="PTHR24123:SF33">
    <property type="entry name" value="PROTEIN HOS4"/>
    <property type="match status" value="1"/>
</dbReference>
<dbReference type="Pfam" id="PF00023">
    <property type="entry name" value="Ank"/>
    <property type="match status" value="1"/>
</dbReference>
<dbReference type="EMBL" id="JBICBT010000337">
    <property type="protein sequence ID" value="KAL3116952.1"/>
    <property type="molecule type" value="Genomic_DNA"/>
</dbReference>
<dbReference type="Pfam" id="PF13637">
    <property type="entry name" value="Ank_4"/>
    <property type="match status" value="1"/>
</dbReference>
<evidence type="ECO:0000256" key="3">
    <source>
        <dbReference type="PROSITE-ProRule" id="PRU00023"/>
    </source>
</evidence>
<dbReference type="PROSITE" id="PS50088">
    <property type="entry name" value="ANK_REPEAT"/>
    <property type="match status" value="6"/>
</dbReference>
<name>A0ABD2LPZ2_9BILA</name>
<feature type="repeat" description="ANK" evidence="3">
    <location>
        <begin position="17"/>
        <end position="49"/>
    </location>
</feature>
<feature type="repeat" description="ANK" evidence="3">
    <location>
        <begin position="122"/>
        <end position="154"/>
    </location>
</feature>